<evidence type="ECO:0000256" key="5">
    <source>
        <dbReference type="ARBA" id="ARBA00022989"/>
    </source>
</evidence>
<evidence type="ECO:0000256" key="6">
    <source>
        <dbReference type="ARBA" id="ARBA00023136"/>
    </source>
</evidence>
<dbReference type="PROSITE" id="PS50928">
    <property type="entry name" value="ABC_TM1"/>
    <property type="match status" value="1"/>
</dbReference>
<dbReference type="InterPro" id="IPR000515">
    <property type="entry name" value="MetI-like"/>
</dbReference>
<feature type="transmembrane region" description="Helical" evidence="7">
    <location>
        <begin position="101"/>
        <end position="123"/>
    </location>
</feature>
<dbReference type="RefSeq" id="WP_338178885.1">
    <property type="nucleotide sequence ID" value="NZ_JAEKNQ010000033.1"/>
</dbReference>
<dbReference type="Pfam" id="PF19300">
    <property type="entry name" value="BPD_transp_1_N"/>
    <property type="match status" value="1"/>
</dbReference>
<dbReference type="Gene3D" id="1.10.3720.10">
    <property type="entry name" value="MetI-like"/>
    <property type="match status" value="1"/>
</dbReference>
<feature type="transmembrane region" description="Helical" evidence="7">
    <location>
        <begin position="171"/>
        <end position="189"/>
    </location>
</feature>
<feature type="transmembrane region" description="Helical" evidence="7">
    <location>
        <begin position="273"/>
        <end position="299"/>
    </location>
</feature>
<comment type="subcellular location">
    <subcellularLocation>
        <location evidence="1 7">Cell membrane</location>
        <topology evidence="1 7">Multi-pass membrane protein</topology>
    </subcellularLocation>
</comment>
<feature type="transmembrane region" description="Helical" evidence="7">
    <location>
        <begin position="9"/>
        <end position="29"/>
    </location>
</feature>
<evidence type="ECO:0000313" key="10">
    <source>
        <dbReference type="Proteomes" id="UP000620075"/>
    </source>
</evidence>
<accession>A0A934KGM4</accession>
<comment type="similarity">
    <text evidence="7">Belongs to the binding-protein-dependent transport system permease family.</text>
</comment>
<feature type="transmembrane region" description="Helical" evidence="7">
    <location>
        <begin position="135"/>
        <end position="159"/>
    </location>
</feature>
<proteinExistence type="inferred from homology"/>
<dbReference type="GO" id="GO:0005886">
    <property type="term" value="C:plasma membrane"/>
    <property type="evidence" value="ECO:0007669"/>
    <property type="project" value="UniProtKB-SubCell"/>
</dbReference>
<dbReference type="Pfam" id="PF00528">
    <property type="entry name" value="BPD_transp_1"/>
    <property type="match status" value="1"/>
</dbReference>
<evidence type="ECO:0000313" key="9">
    <source>
        <dbReference type="EMBL" id="MBJ7603227.1"/>
    </source>
</evidence>
<organism evidence="9 10">
    <name type="scientific">Candidatus Dormiibacter inghamiae</name>
    <dbReference type="NCBI Taxonomy" id="3127013"/>
    <lineage>
        <taxon>Bacteria</taxon>
        <taxon>Bacillati</taxon>
        <taxon>Candidatus Dormiibacterota</taxon>
        <taxon>Candidatus Dormibacteria</taxon>
        <taxon>Candidatus Dormibacterales</taxon>
        <taxon>Candidatus Dormibacteraceae</taxon>
        <taxon>Candidatus Dormiibacter</taxon>
    </lineage>
</organism>
<name>A0A934KGM4_9BACT</name>
<dbReference type="Proteomes" id="UP000620075">
    <property type="component" value="Unassembled WGS sequence"/>
</dbReference>
<dbReference type="InterPro" id="IPR045621">
    <property type="entry name" value="BPD_transp_1_N"/>
</dbReference>
<reference evidence="9 10" key="1">
    <citation type="submission" date="2020-10" db="EMBL/GenBank/DDBJ databases">
        <title>Ca. Dormibacterota MAGs.</title>
        <authorList>
            <person name="Montgomery K."/>
        </authorList>
    </citation>
    <scope>NUCLEOTIDE SEQUENCE [LARGE SCALE GENOMIC DNA]</scope>
    <source>
        <strain evidence="9">SC8811_S16_3</strain>
    </source>
</reference>
<dbReference type="PANTHER" id="PTHR43163">
    <property type="entry name" value="DIPEPTIDE TRANSPORT SYSTEM PERMEASE PROTEIN DPPB-RELATED"/>
    <property type="match status" value="1"/>
</dbReference>
<dbReference type="SUPFAM" id="SSF161098">
    <property type="entry name" value="MetI-like"/>
    <property type="match status" value="1"/>
</dbReference>
<evidence type="ECO:0000256" key="3">
    <source>
        <dbReference type="ARBA" id="ARBA00022475"/>
    </source>
</evidence>
<evidence type="ECO:0000256" key="1">
    <source>
        <dbReference type="ARBA" id="ARBA00004651"/>
    </source>
</evidence>
<dbReference type="AlphaFoldDB" id="A0A934KGM4"/>
<feature type="transmembrane region" description="Helical" evidence="7">
    <location>
        <begin position="227"/>
        <end position="253"/>
    </location>
</feature>
<sequence>MLSYIARRVLIAIPTLFGVATVIFALVHLQGGDPARVIAGANATPEDVDRIRHQLGLDQPLLVQYLIFIGNLLRGDLGTSVRSGQPVFNEIASRAPYTVELAVISTILAVAIGVFLGVVAATNHDNPIDLAISSFSVFGVSMPVYWLGLLLIILFAVNLHVLPAAGANQPTGFILPSLTLAFFSIGFIARQTRSAMLEVLDLDFVRTARAKGADRPTVLVKHALRNALLPIITVIGLQFGTLLGGAILTETIYAWPGLGRLLVDSIFARDFPVVQGTVFVFAAALIFVNLFTDLLYAYVDPRIRYD</sequence>
<dbReference type="PANTHER" id="PTHR43163:SF6">
    <property type="entry name" value="DIPEPTIDE TRANSPORT SYSTEM PERMEASE PROTEIN DPPB-RELATED"/>
    <property type="match status" value="1"/>
</dbReference>
<keyword evidence="3" id="KW-1003">Cell membrane</keyword>
<evidence type="ECO:0000256" key="4">
    <source>
        <dbReference type="ARBA" id="ARBA00022692"/>
    </source>
</evidence>
<keyword evidence="5 7" id="KW-1133">Transmembrane helix</keyword>
<keyword evidence="4 7" id="KW-0812">Transmembrane</keyword>
<comment type="caution">
    <text evidence="9">The sequence shown here is derived from an EMBL/GenBank/DDBJ whole genome shotgun (WGS) entry which is preliminary data.</text>
</comment>
<feature type="domain" description="ABC transmembrane type-1" evidence="8">
    <location>
        <begin position="95"/>
        <end position="296"/>
    </location>
</feature>
<dbReference type="EMBL" id="JAEKNQ010000033">
    <property type="protein sequence ID" value="MBJ7603227.1"/>
    <property type="molecule type" value="Genomic_DNA"/>
</dbReference>
<keyword evidence="6 7" id="KW-0472">Membrane</keyword>
<gene>
    <name evidence="9" type="ORF">JF888_08590</name>
</gene>
<evidence type="ECO:0000256" key="2">
    <source>
        <dbReference type="ARBA" id="ARBA00022448"/>
    </source>
</evidence>
<dbReference type="InterPro" id="IPR035906">
    <property type="entry name" value="MetI-like_sf"/>
</dbReference>
<dbReference type="GO" id="GO:0071916">
    <property type="term" value="F:dipeptide transmembrane transporter activity"/>
    <property type="evidence" value="ECO:0007669"/>
    <property type="project" value="TreeGrafter"/>
</dbReference>
<keyword evidence="2 7" id="KW-0813">Transport</keyword>
<dbReference type="CDD" id="cd06261">
    <property type="entry name" value="TM_PBP2"/>
    <property type="match status" value="1"/>
</dbReference>
<evidence type="ECO:0000256" key="7">
    <source>
        <dbReference type="RuleBase" id="RU363032"/>
    </source>
</evidence>
<protein>
    <submittedName>
        <fullName evidence="9">ABC transporter permease</fullName>
    </submittedName>
</protein>
<evidence type="ECO:0000259" key="8">
    <source>
        <dbReference type="PROSITE" id="PS50928"/>
    </source>
</evidence>